<feature type="region of interest" description="Disordered" evidence="1">
    <location>
        <begin position="1"/>
        <end position="37"/>
    </location>
</feature>
<comment type="caution">
    <text evidence="2">The sequence shown here is derived from an EMBL/GenBank/DDBJ whole genome shotgun (WGS) entry which is preliminary data.</text>
</comment>
<evidence type="ECO:0000313" key="2">
    <source>
        <dbReference type="EMBL" id="GAA0614733.1"/>
    </source>
</evidence>
<evidence type="ECO:0000256" key="1">
    <source>
        <dbReference type="SAM" id="MobiDB-lite"/>
    </source>
</evidence>
<name>A0ABN1GMR0_9ACTN</name>
<dbReference type="EMBL" id="BAAAHE010000011">
    <property type="protein sequence ID" value="GAA0614733.1"/>
    <property type="molecule type" value="Genomic_DNA"/>
</dbReference>
<organism evidence="2 3">
    <name type="scientific">Sporichthya brevicatena</name>
    <dbReference type="NCBI Taxonomy" id="171442"/>
    <lineage>
        <taxon>Bacteria</taxon>
        <taxon>Bacillati</taxon>
        <taxon>Actinomycetota</taxon>
        <taxon>Actinomycetes</taxon>
        <taxon>Sporichthyales</taxon>
        <taxon>Sporichthyaceae</taxon>
        <taxon>Sporichthya</taxon>
    </lineage>
</organism>
<protein>
    <submittedName>
        <fullName evidence="2">Uncharacterized protein</fullName>
    </submittedName>
</protein>
<reference evidence="2 3" key="1">
    <citation type="journal article" date="2019" name="Int. J. Syst. Evol. Microbiol.">
        <title>The Global Catalogue of Microorganisms (GCM) 10K type strain sequencing project: providing services to taxonomists for standard genome sequencing and annotation.</title>
        <authorList>
            <consortium name="The Broad Institute Genomics Platform"/>
            <consortium name="The Broad Institute Genome Sequencing Center for Infectious Disease"/>
            <person name="Wu L."/>
            <person name="Ma J."/>
        </authorList>
    </citation>
    <scope>NUCLEOTIDE SEQUENCE [LARGE SCALE GENOMIC DNA]</scope>
    <source>
        <strain evidence="2 3">JCM 10671</strain>
    </source>
</reference>
<sequence>MHQSGGTRTMDLHNGLFEGPPPPQSRTAPVWPGYDPEPKRAVRRSFLARLFNSRRTRPAPSA</sequence>
<evidence type="ECO:0000313" key="3">
    <source>
        <dbReference type="Proteomes" id="UP001500957"/>
    </source>
</evidence>
<accession>A0ABN1GMR0</accession>
<proteinExistence type="predicted"/>
<keyword evidence="3" id="KW-1185">Reference proteome</keyword>
<dbReference type="Proteomes" id="UP001500957">
    <property type="component" value="Unassembled WGS sequence"/>
</dbReference>
<gene>
    <name evidence="2" type="ORF">GCM10009547_15740</name>
</gene>